<protein>
    <submittedName>
        <fullName evidence="1">Uncharacterized protein</fullName>
    </submittedName>
</protein>
<name>A0A366EWZ4_9BACI</name>
<evidence type="ECO:0000313" key="2">
    <source>
        <dbReference type="Proteomes" id="UP000252118"/>
    </source>
</evidence>
<sequence length="72" mass="8290">MSRNRELLTILQTLQTYSDCDITQSFSEHDSDVLLVSYSKELNSFVITHHDSEKSYHDIDSALTILENVLQT</sequence>
<dbReference type="RefSeq" id="WP_113968765.1">
    <property type="nucleotide sequence ID" value="NZ_QNRJ01000003.1"/>
</dbReference>
<evidence type="ECO:0000313" key="1">
    <source>
        <dbReference type="EMBL" id="RBP06220.1"/>
    </source>
</evidence>
<organism evidence="1 2">
    <name type="scientific">Rossellomorea aquimaris</name>
    <dbReference type="NCBI Taxonomy" id="189382"/>
    <lineage>
        <taxon>Bacteria</taxon>
        <taxon>Bacillati</taxon>
        <taxon>Bacillota</taxon>
        <taxon>Bacilli</taxon>
        <taxon>Bacillales</taxon>
        <taxon>Bacillaceae</taxon>
        <taxon>Rossellomorea</taxon>
    </lineage>
</organism>
<gene>
    <name evidence="1" type="ORF">DET59_103352</name>
</gene>
<proteinExistence type="predicted"/>
<dbReference type="OrthoDB" id="2885782at2"/>
<comment type="caution">
    <text evidence="1">The sequence shown here is derived from an EMBL/GenBank/DDBJ whole genome shotgun (WGS) entry which is preliminary data.</text>
</comment>
<accession>A0A366EWZ4</accession>
<reference evidence="1 2" key="1">
    <citation type="submission" date="2018-06" db="EMBL/GenBank/DDBJ databases">
        <title>Freshwater and sediment microbial communities from various areas in North America, analyzing microbe dynamics in response to fracking.</title>
        <authorList>
            <person name="Lamendella R."/>
        </authorList>
    </citation>
    <scope>NUCLEOTIDE SEQUENCE [LARGE SCALE GENOMIC DNA]</scope>
    <source>
        <strain evidence="1 2">97B</strain>
    </source>
</reference>
<dbReference type="Proteomes" id="UP000252118">
    <property type="component" value="Unassembled WGS sequence"/>
</dbReference>
<dbReference type="EMBL" id="QNRJ01000003">
    <property type="protein sequence ID" value="RBP06220.1"/>
    <property type="molecule type" value="Genomic_DNA"/>
</dbReference>
<dbReference type="AlphaFoldDB" id="A0A366EWZ4"/>